<dbReference type="FunFam" id="2.20.25.20:FF:000002">
    <property type="entry name" value="Casein kinase II subunit beta"/>
    <property type="match status" value="1"/>
</dbReference>
<dbReference type="GO" id="GO:0005956">
    <property type="term" value="C:protein kinase CK2 complex"/>
    <property type="evidence" value="ECO:0007669"/>
    <property type="project" value="InterPro"/>
</dbReference>
<dbReference type="InterPro" id="IPR013785">
    <property type="entry name" value="Aldolase_TIM"/>
</dbReference>
<dbReference type="SMART" id="SM01085">
    <property type="entry name" value="CK_II_beta"/>
    <property type="match status" value="1"/>
</dbReference>
<dbReference type="PANTHER" id="PTHR45846">
    <property type="entry name" value="TRNA-DIHYDROURIDINE(47) SYNTHASE [NAD(P)(+)]-LIKE"/>
    <property type="match status" value="1"/>
</dbReference>
<proteinExistence type="inferred from homology"/>
<evidence type="ECO:0000256" key="1">
    <source>
        <dbReference type="ARBA" id="ARBA00001917"/>
    </source>
</evidence>
<sequence length="846" mass="95100">MADLSDQLDNMTLGLASEHAENGHVDGQHAENGVTGVAVVENGSGDAAEPKVEARKVGYAPIKKEYLIDFNELEKQNGEKVQSEEKPKNLPTLKPDKSNKKYRGMDRGRGKKMAKGEREARAEGVRLCLSVVHSDRTCKYGDRCTSEHDLDVYLAKKPADLGDKCPTYEATGECPYKWACRYGNAHMNPETREQITKEPTEGYVPTINGDMKPVQIALRKKEVNFNNTDEIVKTIESVGAMDREKPRLKIKELAGKPYLAPLTTVGNLPFRRLCVDLGCEITCGEMAVATSLLSGSPSEWALVKRHPSEKIFGVQMAGGFADTMTRATQLLVENTEIDFIDINMGCPIELINEKGGGCSLATRHNRLAGVLKAMSKVMGDMPLTVKIRTGIKEGVYTAHNTVAKMLEECPPQLITLHPRSKEQRYTKMADWGYVNQCAEAAKEVPLWVCGDVMSYEDYYNKMEEHNIGGIMIGRGALIKPWLFTEIQERRCWDISATERLDIIRQYVNFGLEHWGSDDAGVEKTRRFLLEWLSFACRYVPVGLLEVLPQCINDKPPLFRGRSELETLLSSPASSDWVKISEMFLGKAPEQQHGRSRSPFTNRIMYAEVSDEMSSSDEVSWITWFCGLRGNDFFCEVDEEYIQDRFNLTGLSEQVPHFRQALDMILDLEPDDDYEDGQSDLVEQAAEMLYGLIHARYILTNRGISQMVEKWRNLEFSSCPRVYCENEGLLPIGLSDVTGESMVKLYCPRCCDVYVPKSSKHLHIDGAYFGTGFPHMLFFVHPEYRPKRPTVSYVPRLYGFKIHPSAYQLQAEAANIARGGQPQQVVQNHGAQPAINMDPMFGGIARD</sequence>
<evidence type="ECO:0000256" key="23">
    <source>
        <dbReference type="SAM" id="MobiDB-lite"/>
    </source>
</evidence>
<evidence type="ECO:0000256" key="22">
    <source>
        <dbReference type="RuleBase" id="RU291113"/>
    </source>
</evidence>
<dbReference type="Pfam" id="PF01214">
    <property type="entry name" value="CK_II_beta"/>
    <property type="match status" value="1"/>
</dbReference>
<dbReference type="PRINTS" id="PR00472">
    <property type="entry name" value="CASNKINASEII"/>
</dbReference>
<evidence type="ECO:0000256" key="13">
    <source>
        <dbReference type="ARBA" id="ARBA00022857"/>
    </source>
</evidence>
<name>A0AA39IG15_9BILA</name>
<accession>A0AA39IG15</accession>
<dbReference type="SUPFAM" id="SSF57798">
    <property type="entry name" value="Casein kinase II beta subunit"/>
    <property type="match status" value="1"/>
</dbReference>
<dbReference type="FunFam" id="3.20.20.70:FF:000067">
    <property type="entry name" value="tRNA-dihydrouridine(47) synthase [NAD(P)(+)]"/>
    <property type="match status" value="1"/>
</dbReference>
<dbReference type="GO" id="GO:0008270">
    <property type="term" value="F:zinc ion binding"/>
    <property type="evidence" value="ECO:0007669"/>
    <property type="project" value="UniProtKB-KW"/>
</dbReference>
<comment type="similarity">
    <text evidence="2">Belongs to the casein kinase 2 subunit beta family.</text>
</comment>
<keyword evidence="6" id="KW-0507">mRNA processing</keyword>
<evidence type="ECO:0000313" key="25">
    <source>
        <dbReference type="EMBL" id="KAK0422891.1"/>
    </source>
</evidence>
<dbReference type="InterPro" id="IPR018517">
    <property type="entry name" value="tRNA_hU_synthase_CS"/>
</dbReference>
<comment type="catalytic activity">
    <reaction evidence="19">
        <text>a 5,6-dihydrouridine in mRNA + NADP(+) = a uridine in mRNA + NADPH + H(+)</text>
        <dbReference type="Rhea" id="RHEA:69855"/>
        <dbReference type="Rhea" id="RHEA-COMP:14658"/>
        <dbReference type="Rhea" id="RHEA-COMP:17789"/>
        <dbReference type="ChEBI" id="CHEBI:15378"/>
        <dbReference type="ChEBI" id="CHEBI:57783"/>
        <dbReference type="ChEBI" id="CHEBI:58349"/>
        <dbReference type="ChEBI" id="CHEBI:65315"/>
        <dbReference type="ChEBI" id="CHEBI:74443"/>
    </reaction>
    <physiologicalReaction direction="right-to-left" evidence="19">
        <dbReference type="Rhea" id="RHEA:69857"/>
    </physiologicalReaction>
</comment>
<evidence type="ECO:0000256" key="2">
    <source>
        <dbReference type="ARBA" id="ARBA00006941"/>
    </source>
</evidence>
<comment type="catalytic activity">
    <reaction evidence="18">
        <text>a 5,6-dihydrouridine in mRNA + NAD(+) = a uridine in mRNA + NADH + H(+)</text>
        <dbReference type="Rhea" id="RHEA:69851"/>
        <dbReference type="Rhea" id="RHEA-COMP:14658"/>
        <dbReference type="Rhea" id="RHEA-COMP:17789"/>
        <dbReference type="ChEBI" id="CHEBI:15378"/>
        <dbReference type="ChEBI" id="CHEBI:57540"/>
        <dbReference type="ChEBI" id="CHEBI:57945"/>
        <dbReference type="ChEBI" id="CHEBI:65315"/>
        <dbReference type="ChEBI" id="CHEBI:74443"/>
    </reaction>
    <physiologicalReaction direction="right-to-left" evidence="18">
        <dbReference type="Rhea" id="RHEA:69853"/>
    </physiologicalReaction>
</comment>
<dbReference type="AlphaFoldDB" id="A0AA39IG15"/>
<dbReference type="Gene3D" id="3.20.20.70">
    <property type="entry name" value="Aldolase class I"/>
    <property type="match status" value="1"/>
</dbReference>
<evidence type="ECO:0000256" key="8">
    <source>
        <dbReference type="ARBA" id="ARBA00022694"/>
    </source>
</evidence>
<keyword evidence="9 21" id="KW-0479">Metal-binding</keyword>
<dbReference type="InterPro" id="IPR035991">
    <property type="entry name" value="Casein_kinase_II_beta-like"/>
</dbReference>
<dbReference type="CDD" id="cd02801">
    <property type="entry name" value="DUS_like_FMN"/>
    <property type="match status" value="1"/>
</dbReference>
<dbReference type="EC" id="1.3.1.-" evidence="22"/>
<dbReference type="EMBL" id="JAUCMV010000001">
    <property type="protein sequence ID" value="KAK0422891.1"/>
    <property type="molecule type" value="Genomic_DNA"/>
</dbReference>
<keyword evidence="10" id="KW-0677">Repeat</keyword>
<keyword evidence="8 22" id="KW-0819">tRNA processing</keyword>
<protein>
    <recommendedName>
        <fullName evidence="22">tRNA-dihydrouridine(47) synthase [NAD(P)(+)]</fullName>
        <ecNumber evidence="22">1.3.1.-</ecNumber>
    </recommendedName>
    <alternativeName>
        <fullName evidence="22">tRNA-dihydrouridine synthase 3</fullName>
    </alternativeName>
</protein>
<comment type="similarity">
    <text evidence="22">Belongs to the dus family. Dus3 subfamily.</text>
</comment>
<comment type="cofactor">
    <cofactor evidence="1 22">
        <name>FMN</name>
        <dbReference type="ChEBI" id="CHEBI:58210"/>
    </cofactor>
</comment>
<feature type="region of interest" description="Disordered" evidence="23">
    <location>
        <begin position="78"/>
        <end position="117"/>
    </location>
</feature>
<dbReference type="Pfam" id="PF01207">
    <property type="entry name" value="Dus"/>
    <property type="match status" value="1"/>
</dbReference>
<dbReference type="SUPFAM" id="SSF51395">
    <property type="entry name" value="FMN-linked oxidoreductases"/>
    <property type="match status" value="1"/>
</dbReference>
<keyword evidence="14 22" id="KW-0560">Oxidoreductase</keyword>
<keyword evidence="3" id="KW-0597">Phosphoprotein</keyword>
<evidence type="ECO:0000256" key="4">
    <source>
        <dbReference type="ARBA" id="ARBA00022630"/>
    </source>
</evidence>
<dbReference type="PANTHER" id="PTHR45846:SF1">
    <property type="entry name" value="TRNA-DIHYDROURIDINE(47) SYNTHASE [NAD(P)(+)]-LIKE"/>
    <property type="match status" value="1"/>
</dbReference>
<evidence type="ECO:0000256" key="18">
    <source>
        <dbReference type="ARBA" id="ARBA00048342"/>
    </source>
</evidence>
<dbReference type="Pfam" id="PF25585">
    <property type="entry name" value="zf-CCCH_DUS3L"/>
    <property type="match status" value="2"/>
</dbReference>
<comment type="catalytic activity">
    <reaction evidence="17">
        <text>5,6-dihydrouridine(47) in tRNA + NAD(+) = uridine(47) in tRNA + NADH + H(+)</text>
        <dbReference type="Rhea" id="RHEA:53364"/>
        <dbReference type="Rhea" id="RHEA-COMP:13539"/>
        <dbReference type="Rhea" id="RHEA-COMP:13540"/>
        <dbReference type="ChEBI" id="CHEBI:15378"/>
        <dbReference type="ChEBI" id="CHEBI:57540"/>
        <dbReference type="ChEBI" id="CHEBI:57945"/>
        <dbReference type="ChEBI" id="CHEBI:65315"/>
        <dbReference type="ChEBI" id="CHEBI:74443"/>
        <dbReference type="EC" id="1.3.1.89"/>
    </reaction>
    <physiologicalReaction direction="right-to-left" evidence="17">
        <dbReference type="Rhea" id="RHEA:53366"/>
    </physiologicalReaction>
</comment>
<evidence type="ECO:0000256" key="15">
    <source>
        <dbReference type="ARBA" id="ARBA00023027"/>
    </source>
</evidence>
<keyword evidence="4 22" id="KW-0285">Flavoprotein</keyword>
<dbReference type="GO" id="GO:0016055">
    <property type="term" value="P:Wnt signaling pathway"/>
    <property type="evidence" value="ECO:0007669"/>
    <property type="project" value="UniProtKB-KW"/>
</dbReference>
<evidence type="ECO:0000256" key="11">
    <source>
        <dbReference type="ARBA" id="ARBA00022771"/>
    </source>
</evidence>
<evidence type="ECO:0000256" key="14">
    <source>
        <dbReference type="ARBA" id="ARBA00023002"/>
    </source>
</evidence>
<evidence type="ECO:0000256" key="19">
    <source>
        <dbReference type="ARBA" id="ARBA00049447"/>
    </source>
</evidence>
<dbReference type="Gene3D" id="2.20.25.20">
    <property type="match status" value="1"/>
</dbReference>
<comment type="caution">
    <text evidence="25">The sequence shown here is derived from an EMBL/GenBank/DDBJ whole genome shotgun (WGS) entry which is preliminary data.</text>
</comment>
<evidence type="ECO:0000259" key="24">
    <source>
        <dbReference type="PROSITE" id="PS50103"/>
    </source>
</evidence>
<comment type="function">
    <text evidence="16">Catalyzes the synthesis of dihydrouridine, a modified base, in various RNAs, such as tRNAs, mRNAs and some long non-coding RNAs (lncRNAs). Mainly modifies the uridine in position 47 (U47) in the D-loop of most cytoplasmic tRNAs. Also able to mediate the formation of dihydrouridine in some mRNAs, thereby regulating their translation.</text>
</comment>
<comment type="catalytic activity">
    <reaction evidence="20">
        <text>5,6-dihydrouridine(47) in tRNA + NADP(+) = uridine(47) in tRNA + NADPH + H(+)</text>
        <dbReference type="Rhea" id="RHEA:53360"/>
        <dbReference type="Rhea" id="RHEA-COMP:13539"/>
        <dbReference type="Rhea" id="RHEA-COMP:13540"/>
        <dbReference type="ChEBI" id="CHEBI:15378"/>
        <dbReference type="ChEBI" id="CHEBI:57783"/>
        <dbReference type="ChEBI" id="CHEBI:58349"/>
        <dbReference type="ChEBI" id="CHEBI:65315"/>
        <dbReference type="ChEBI" id="CHEBI:74443"/>
        <dbReference type="EC" id="1.3.1.89"/>
    </reaction>
    <physiologicalReaction direction="right-to-left" evidence="20">
        <dbReference type="Rhea" id="RHEA:53362"/>
    </physiologicalReaction>
</comment>
<evidence type="ECO:0000256" key="5">
    <source>
        <dbReference type="ARBA" id="ARBA00022643"/>
    </source>
</evidence>
<evidence type="ECO:0000256" key="7">
    <source>
        <dbReference type="ARBA" id="ARBA00022687"/>
    </source>
</evidence>
<keyword evidence="7" id="KW-0879">Wnt signaling pathway</keyword>
<dbReference type="Proteomes" id="UP001175271">
    <property type="component" value="Unassembled WGS sequence"/>
</dbReference>
<dbReference type="InterPro" id="IPR016149">
    <property type="entry name" value="Casein_kin_II_reg-sub_N"/>
</dbReference>
<dbReference type="GO" id="GO:0003723">
    <property type="term" value="F:RNA binding"/>
    <property type="evidence" value="ECO:0007669"/>
    <property type="project" value="TreeGrafter"/>
</dbReference>
<dbReference type="InterPro" id="IPR000571">
    <property type="entry name" value="Znf_CCCH"/>
</dbReference>
<keyword evidence="5 22" id="KW-0288">FMN</keyword>
<dbReference type="FunFam" id="1.10.1820.10:FF:000001">
    <property type="entry name" value="Casein kinase II subunit beta"/>
    <property type="match status" value="1"/>
</dbReference>
<feature type="domain" description="C3H1-type" evidence="24">
    <location>
        <begin position="122"/>
        <end position="151"/>
    </location>
</feature>
<keyword evidence="11 21" id="KW-0863">Zinc-finger</keyword>
<keyword evidence="12 21" id="KW-0862">Zinc</keyword>
<evidence type="ECO:0000256" key="6">
    <source>
        <dbReference type="ARBA" id="ARBA00022664"/>
    </source>
</evidence>
<dbReference type="Gene3D" id="1.10.1820.10">
    <property type="entry name" value="protein kinase ck2 holoenzyme, chain C, domain 1"/>
    <property type="match status" value="1"/>
</dbReference>
<keyword evidence="26" id="KW-1185">Reference proteome</keyword>
<organism evidence="25 26">
    <name type="scientific">Steinernema hermaphroditum</name>
    <dbReference type="NCBI Taxonomy" id="289476"/>
    <lineage>
        <taxon>Eukaryota</taxon>
        <taxon>Metazoa</taxon>
        <taxon>Ecdysozoa</taxon>
        <taxon>Nematoda</taxon>
        <taxon>Chromadorea</taxon>
        <taxon>Rhabditida</taxon>
        <taxon>Tylenchina</taxon>
        <taxon>Panagrolaimomorpha</taxon>
        <taxon>Strongyloidoidea</taxon>
        <taxon>Steinernematidae</taxon>
        <taxon>Steinernema</taxon>
    </lineage>
</organism>
<evidence type="ECO:0000256" key="21">
    <source>
        <dbReference type="PROSITE-ProRule" id="PRU00723"/>
    </source>
</evidence>
<keyword evidence="13" id="KW-0521">NADP</keyword>
<gene>
    <name evidence="25" type="ORF">QR680_007849</name>
</gene>
<evidence type="ECO:0000256" key="9">
    <source>
        <dbReference type="ARBA" id="ARBA00022723"/>
    </source>
</evidence>
<dbReference type="GO" id="GO:0102265">
    <property type="term" value="F:tRNA-dihydrouridine47 synthase activity"/>
    <property type="evidence" value="ECO:0007669"/>
    <property type="project" value="UniProtKB-EC"/>
</dbReference>
<reference evidence="25" key="1">
    <citation type="submission" date="2023-06" db="EMBL/GenBank/DDBJ databases">
        <title>Genomic analysis of the entomopathogenic nematode Steinernema hermaphroditum.</title>
        <authorList>
            <person name="Schwarz E.M."/>
            <person name="Heppert J.K."/>
            <person name="Baniya A."/>
            <person name="Schwartz H.T."/>
            <person name="Tan C.-H."/>
            <person name="Antoshechkin I."/>
            <person name="Sternberg P.W."/>
            <person name="Goodrich-Blair H."/>
            <person name="Dillman A.R."/>
        </authorList>
    </citation>
    <scope>NUCLEOTIDE SEQUENCE</scope>
    <source>
        <strain evidence="25">PS9179</strain>
        <tissue evidence="25">Whole animal</tissue>
    </source>
</reference>
<evidence type="ECO:0000256" key="16">
    <source>
        <dbReference type="ARBA" id="ARBA00045365"/>
    </source>
</evidence>
<evidence type="ECO:0000256" key="20">
    <source>
        <dbReference type="ARBA" id="ARBA00049513"/>
    </source>
</evidence>
<dbReference type="InterPro" id="IPR035587">
    <property type="entry name" value="DUS-like_FMN-bd"/>
</dbReference>
<feature type="zinc finger region" description="C3H1-type" evidence="21">
    <location>
        <begin position="122"/>
        <end position="151"/>
    </location>
</feature>
<dbReference type="PROSITE" id="PS01136">
    <property type="entry name" value="UPF0034"/>
    <property type="match status" value="1"/>
</dbReference>
<dbReference type="GO" id="GO:0050660">
    <property type="term" value="F:flavin adenine dinucleotide binding"/>
    <property type="evidence" value="ECO:0007669"/>
    <property type="project" value="UniProtKB-UniRule"/>
</dbReference>
<dbReference type="InterPro" id="IPR000704">
    <property type="entry name" value="Casein_kinase_II_reg-sub"/>
</dbReference>
<dbReference type="GO" id="GO:0019887">
    <property type="term" value="F:protein kinase regulator activity"/>
    <property type="evidence" value="ECO:0007669"/>
    <property type="project" value="InterPro"/>
</dbReference>
<evidence type="ECO:0000256" key="3">
    <source>
        <dbReference type="ARBA" id="ARBA00022553"/>
    </source>
</evidence>
<evidence type="ECO:0000256" key="17">
    <source>
        <dbReference type="ARBA" id="ARBA00048266"/>
    </source>
</evidence>
<evidence type="ECO:0000313" key="26">
    <source>
        <dbReference type="Proteomes" id="UP001175271"/>
    </source>
</evidence>
<dbReference type="Gene3D" id="4.10.1000.10">
    <property type="entry name" value="Zinc finger, CCCH-type"/>
    <property type="match status" value="1"/>
</dbReference>
<dbReference type="GO" id="GO:0006397">
    <property type="term" value="P:mRNA processing"/>
    <property type="evidence" value="ECO:0007669"/>
    <property type="project" value="UniProtKB-KW"/>
</dbReference>
<evidence type="ECO:0000256" key="10">
    <source>
        <dbReference type="ARBA" id="ARBA00022737"/>
    </source>
</evidence>
<evidence type="ECO:0000256" key="12">
    <source>
        <dbReference type="ARBA" id="ARBA00022833"/>
    </source>
</evidence>
<dbReference type="PROSITE" id="PS01101">
    <property type="entry name" value="CK2_BETA"/>
    <property type="match status" value="1"/>
</dbReference>
<dbReference type="PROSITE" id="PS50103">
    <property type="entry name" value="ZF_C3H1"/>
    <property type="match status" value="1"/>
</dbReference>
<keyword evidence="15" id="KW-0520">NAD</keyword>